<feature type="compositionally biased region" description="Gly residues" evidence="6">
    <location>
        <begin position="481"/>
        <end position="493"/>
    </location>
</feature>
<evidence type="ECO:0000256" key="3">
    <source>
        <dbReference type="ARBA" id="ARBA00023015"/>
    </source>
</evidence>
<accession>A0ABP0CM53</accession>
<feature type="region of interest" description="Disordered" evidence="6">
    <location>
        <begin position="1"/>
        <end position="37"/>
    </location>
</feature>
<dbReference type="PANTHER" id="PTHR47338">
    <property type="entry name" value="ZN(II)2CYS6 TRANSCRIPTION FACTOR (EUROFUNG)-RELATED"/>
    <property type="match status" value="1"/>
</dbReference>
<keyword evidence="2" id="KW-0479">Metal-binding</keyword>
<dbReference type="EMBL" id="CAWUHB010000067">
    <property type="protein sequence ID" value="CAK7232650.1"/>
    <property type="molecule type" value="Genomic_DNA"/>
</dbReference>
<dbReference type="Proteomes" id="UP001642405">
    <property type="component" value="Unassembled WGS sequence"/>
</dbReference>
<keyword evidence="3" id="KW-0805">Transcription regulation</keyword>
<dbReference type="SUPFAM" id="SSF57701">
    <property type="entry name" value="Zn2/Cys6 DNA-binding domain"/>
    <property type="match status" value="2"/>
</dbReference>
<evidence type="ECO:0000256" key="6">
    <source>
        <dbReference type="SAM" id="MobiDB-lite"/>
    </source>
</evidence>
<dbReference type="PANTHER" id="PTHR47338:SF7">
    <property type="entry name" value="ZN(II)2CYS6 TRANSCRIPTION FACTOR (EUROFUNG)"/>
    <property type="match status" value="1"/>
</dbReference>
<evidence type="ECO:0000256" key="5">
    <source>
        <dbReference type="ARBA" id="ARBA00023242"/>
    </source>
</evidence>
<dbReference type="PROSITE" id="PS50048">
    <property type="entry name" value="ZN2_CY6_FUNGAL_2"/>
    <property type="match status" value="2"/>
</dbReference>
<dbReference type="InterPro" id="IPR050815">
    <property type="entry name" value="TF_fung"/>
</dbReference>
<feature type="region of interest" description="Disordered" evidence="6">
    <location>
        <begin position="79"/>
        <end position="122"/>
    </location>
</feature>
<dbReference type="Pfam" id="PF00172">
    <property type="entry name" value="Zn_clus"/>
    <property type="match status" value="2"/>
</dbReference>
<feature type="domain" description="Zn(2)-C6 fungal-type" evidence="7">
    <location>
        <begin position="39"/>
        <end position="69"/>
    </location>
</feature>
<proteinExistence type="predicted"/>
<evidence type="ECO:0000313" key="9">
    <source>
        <dbReference type="Proteomes" id="UP001642405"/>
    </source>
</evidence>
<evidence type="ECO:0000256" key="2">
    <source>
        <dbReference type="ARBA" id="ARBA00022723"/>
    </source>
</evidence>
<dbReference type="InterPro" id="IPR001138">
    <property type="entry name" value="Zn2Cys6_DnaBD"/>
</dbReference>
<protein>
    <recommendedName>
        <fullName evidence="7">Zn(2)-C6 fungal-type domain-containing protein</fullName>
    </recommendedName>
</protein>
<evidence type="ECO:0000256" key="4">
    <source>
        <dbReference type="ARBA" id="ARBA00023163"/>
    </source>
</evidence>
<dbReference type="CDD" id="cd12148">
    <property type="entry name" value="fungal_TF_MHR"/>
    <property type="match status" value="1"/>
</dbReference>
<dbReference type="Pfam" id="PF04082">
    <property type="entry name" value="Fungal_trans"/>
    <property type="match status" value="1"/>
</dbReference>
<feature type="region of interest" description="Disordered" evidence="6">
    <location>
        <begin position="467"/>
        <end position="529"/>
    </location>
</feature>
<keyword evidence="5" id="KW-0539">Nucleus</keyword>
<dbReference type="PROSITE" id="PS00463">
    <property type="entry name" value="ZN2_CY6_FUNGAL_1"/>
    <property type="match status" value="2"/>
</dbReference>
<evidence type="ECO:0000259" key="7">
    <source>
        <dbReference type="PROSITE" id="PS50048"/>
    </source>
</evidence>
<comment type="subcellular location">
    <subcellularLocation>
        <location evidence="1">Nucleus</location>
    </subcellularLocation>
</comment>
<dbReference type="Gene3D" id="4.10.240.10">
    <property type="entry name" value="Zn(2)-C6 fungal-type DNA-binding domain"/>
    <property type="match status" value="2"/>
</dbReference>
<comment type="caution">
    <text evidence="8">The sequence shown here is derived from an EMBL/GenBank/DDBJ whole genome shotgun (WGS) entry which is preliminary data.</text>
</comment>
<dbReference type="SMART" id="SM00066">
    <property type="entry name" value="GAL4"/>
    <property type="match status" value="2"/>
</dbReference>
<dbReference type="CDD" id="cd00067">
    <property type="entry name" value="GAL4"/>
    <property type="match status" value="2"/>
</dbReference>
<feature type="region of interest" description="Disordered" evidence="6">
    <location>
        <begin position="750"/>
        <end position="770"/>
    </location>
</feature>
<name>A0ABP0CM53_9PEZI</name>
<evidence type="ECO:0000313" key="8">
    <source>
        <dbReference type="EMBL" id="CAK7232650.1"/>
    </source>
</evidence>
<dbReference type="InterPro" id="IPR007219">
    <property type="entry name" value="XnlR_reg_dom"/>
</dbReference>
<reference evidence="8 9" key="1">
    <citation type="submission" date="2024-01" db="EMBL/GenBank/DDBJ databases">
        <authorList>
            <person name="Allen C."/>
            <person name="Tagirdzhanova G."/>
        </authorList>
    </citation>
    <scope>NUCLEOTIDE SEQUENCE [LARGE SCALE GENOMIC DNA]</scope>
</reference>
<dbReference type="InterPro" id="IPR036864">
    <property type="entry name" value="Zn2-C6_fun-type_DNA-bd_sf"/>
</dbReference>
<feature type="compositionally biased region" description="Low complexity" evidence="6">
    <location>
        <begin position="511"/>
        <end position="529"/>
    </location>
</feature>
<gene>
    <name evidence="8" type="ORF">SCUCBS95973_008330</name>
</gene>
<keyword evidence="4" id="KW-0804">Transcription</keyword>
<evidence type="ECO:0000256" key="1">
    <source>
        <dbReference type="ARBA" id="ARBA00004123"/>
    </source>
</evidence>
<feature type="compositionally biased region" description="Low complexity" evidence="6">
    <location>
        <begin position="79"/>
        <end position="104"/>
    </location>
</feature>
<sequence>MAPGAHEQANPAPEARADSITAANADTERPRKRRRARTGCLTCRARRVKCDETHPQCTNCANRFVECTWADAAVAGVVSSGHNESTPAPTTTTTTSAPASRTPTPTTPSPPSTPAAVIGSGTVPTASNIRSLACLRCRSARSKCSQTRPACDRCAARGHACEYPQRKGSLTPAAQSWIRRVQSEVTATSDSASSTIQLPCQDRIERLAIAFFLHVHVYRANGFFERDKTLAAVRERRLARPLLLGLCAVGSRFAKPDSAQTIQFIQAGDTNQETSEATVRAWAAEAGRLVMASTEVSRENVEAALLLTIYAQQAGRFAQSHLWAGIAMQQAVSLGLHRETSVMTSTGGRTVSKSFTDGERDRRLFFACYSMNRFLSNGAPEAIQCPATRIRLRLPCDGFNFRMGLAAETPYAMLETGGDTGPSMPGWMFKNVGAMGFWVRLVGIRAMVKQYFYGMMEARRVAAEQDHEDGDWVSSMDVPPGSGGGASTGGTVGTGMPPPSQAPQVTHHHPSSSSSAFSPSALTATSSTSPNAPPSYVAPWVPDSPFVTCLAKLASLRESLPLRLQLGRALRTRPHDWPALGQIVLFYLWWNVCHIELCSVALPGYPQSLDAETLAAAPDGWAAQTRQSCLRHAQAITDTLALVERELPPNGHRGSLVLYDHTIAHAVYLSLRVQLEHWQANDVDVNGVNGVNGVNDGNDIHDGDHNDDMTPVALQARLEMMLGYVEKTSVYFHSVHLVLREMRHMMSRHGLSSQHYPENESRADTPPPPWFQHQKTLDSRSLAERADMDAVNLEAILLELLPDCNAHTSWVRAYEYDANAAYLPVNHVADHSSSVHQQQQQHTHHANLVAALQTPTWEHVPAPVGQVSGHVPALWMGQDAHTVGTAMGNHAVANGTDPNNWREQQQQQQQMSAFGVLDGWGRVADLPRLDSLLPN</sequence>
<organism evidence="8 9">
    <name type="scientific">Sporothrix curviconia</name>
    <dbReference type="NCBI Taxonomy" id="1260050"/>
    <lineage>
        <taxon>Eukaryota</taxon>
        <taxon>Fungi</taxon>
        <taxon>Dikarya</taxon>
        <taxon>Ascomycota</taxon>
        <taxon>Pezizomycotina</taxon>
        <taxon>Sordariomycetes</taxon>
        <taxon>Sordariomycetidae</taxon>
        <taxon>Ophiostomatales</taxon>
        <taxon>Ophiostomataceae</taxon>
        <taxon>Sporothrix</taxon>
    </lineage>
</organism>
<keyword evidence="9" id="KW-1185">Reference proteome</keyword>
<feature type="domain" description="Zn(2)-C6 fungal-type" evidence="7">
    <location>
        <begin position="133"/>
        <end position="163"/>
    </location>
</feature>